<dbReference type="EMBL" id="GHJT01008651">
    <property type="protein sequence ID" value="MOY42622.1"/>
    <property type="molecule type" value="Transcribed_RNA"/>
</dbReference>
<accession>A0A4D5RZ60</accession>
<reference evidence="1" key="1">
    <citation type="submission" date="2019-04" db="EMBL/GenBank/DDBJ databases">
        <title>An insight into the mialome of Ixodes scapularis.</title>
        <authorList>
            <person name="Ribeiro J.M."/>
            <person name="Mather T.N."/>
            <person name="Karim S."/>
        </authorList>
    </citation>
    <scope>NUCLEOTIDE SEQUENCE</scope>
</reference>
<name>A0A4D5RZ60_IXOSC</name>
<organism evidence="1">
    <name type="scientific">Ixodes scapularis</name>
    <name type="common">Black-legged tick</name>
    <name type="synonym">Deer tick</name>
    <dbReference type="NCBI Taxonomy" id="6945"/>
    <lineage>
        <taxon>Eukaryota</taxon>
        <taxon>Metazoa</taxon>
        <taxon>Ecdysozoa</taxon>
        <taxon>Arthropoda</taxon>
        <taxon>Chelicerata</taxon>
        <taxon>Arachnida</taxon>
        <taxon>Acari</taxon>
        <taxon>Parasitiformes</taxon>
        <taxon>Ixodida</taxon>
        <taxon>Ixodoidea</taxon>
        <taxon>Ixodidae</taxon>
        <taxon>Ixodinae</taxon>
        <taxon>Ixodes</taxon>
    </lineage>
</organism>
<proteinExistence type="predicted"/>
<protein>
    <submittedName>
        <fullName evidence="1">Putative secreted protein</fullName>
    </submittedName>
</protein>
<evidence type="ECO:0000313" key="1">
    <source>
        <dbReference type="EMBL" id="MOY42622.1"/>
    </source>
</evidence>
<dbReference type="AlphaFoldDB" id="A0A4D5RZ60"/>
<sequence length="80" mass="8809">MPALCTSSLVVYVQATTKIASVTHALLLRMTGAAPPVEGEDASSLEAHQQWLCAESESWCLTKARLIFERMRLPANGYMR</sequence>